<proteinExistence type="predicted"/>
<accession>A0A542ZER5</accession>
<gene>
    <name evidence="2" type="ORF">FB474_0117</name>
</gene>
<name>A0A542ZER5_9MICO</name>
<dbReference type="EMBL" id="VFOQ01000001">
    <property type="protein sequence ID" value="TQL58779.1"/>
    <property type="molecule type" value="Genomic_DNA"/>
</dbReference>
<organism evidence="2 3">
    <name type="scientific">Oryzihumus leptocrescens</name>
    <dbReference type="NCBI Taxonomy" id="297536"/>
    <lineage>
        <taxon>Bacteria</taxon>
        <taxon>Bacillati</taxon>
        <taxon>Actinomycetota</taxon>
        <taxon>Actinomycetes</taxon>
        <taxon>Micrococcales</taxon>
        <taxon>Intrasporangiaceae</taxon>
        <taxon>Oryzihumus</taxon>
    </lineage>
</organism>
<feature type="region of interest" description="Disordered" evidence="1">
    <location>
        <begin position="1"/>
        <end position="20"/>
    </location>
</feature>
<reference evidence="2 3" key="1">
    <citation type="submission" date="2019-06" db="EMBL/GenBank/DDBJ databases">
        <title>Sequencing the genomes of 1000 actinobacteria strains.</title>
        <authorList>
            <person name="Klenk H.-P."/>
        </authorList>
    </citation>
    <scope>NUCLEOTIDE SEQUENCE [LARGE SCALE GENOMIC DNA]</scope>
    <source>
        <strain evidence="2 3">DSM 18082</strain>
    </source>
</reference>
<dbReference type="AlphaFoldDB" id="A0A542ZER5"/>
<dbReference type="SUPFAM" id="SSF81606">
    <property type="entry name" value="PP2C-like"/>
    <property type="match status" value="1"/>
</dbReference>
<comment type="caution">
    <text evidence="2">The sequence shown here is derived from an EMBL/GenBank/DDBJ whole genome shotgun (WGS) entry which is preliminary data.</text>
</comment>
<keyword evidence="3" id="KW-1185">Reference proteome</keyword>
<dbReference type="Gene3D" id="3.60.40.10">
    <property type="entry name" value="PPM-type phosphatase domain"/>
    <property type="match status" value="1"/>
</dbReference>
<dbReference type="InterPro" id="IPR036457">
    <property type="entry name" value="PPM-type-like_dom_sf"/>
</dbReference>
<sequence>MTSRWQLSVAEQPAGDGPGEDRWLFYEAPDGTTWAAVIDGASGSREAPTGGDYADALCEALVAAADSAPSATPQEALRDAITRTAQRLSLPRPSQPSAAVGLVRMGADNIKACVLGDVTVVTLRGRSETALRDDRLGRVGGELRLRYKELLRAGHGYGPRHQEILNDLRAAELMARNQPGGYWIAADHATAADRALTDRVAPPPDTIVLASDGAVAAMNRYQLLRDWRAFASAVRLDPSGFVRQIRTAEESDLNGLRWPRSKPHDDVAALVISRRDAT</sequence>
<evidence type="ECO:0000256" key="1">
    <source>
        <dbReference type="SAM" id="MobiDB-lite"/>
    </source>
</evidence>
<evidence type="ECO:0000313" key="3">
    <source>
        <dbReference type="Proteomes" id="UP000319514"/>
    </source>
</evidence>
<dbReference type="OrthoDB" id="3190646at2"/>
<protein>
    <submittedName>
        <fullName evidence="2">Protein phosphatase 2C-like protein</fullName>
    </submittedName>
</protein>
<dbReference type="Proteomes" id="UP000319514">
    <property type="component" value="Unassembled WGS sequence"/>
</dbReference>
<evidence type="ECO:0000313" key="2">
    <source>
        <dbReference type="EMBL" id="TQL58779.1"/>
    </source>
</evidence>
<dbReference type="RefSeq" id="WP_141786873.1">
    <property type="nucleotide sequence ID" value="NZ_BAAAKX010000029.1"/>
</dbReference>